<sequence length="265" mass="28880">MANIGIKTADGGFYPIFGDDEVANKRVRLAPAREHQSSVQIDLFRGDSDEVAGAEYIGSLLLEHIEPTADGKREIELKLRLDTQHDLQATANDLGSGSYQSFSVNLDTLNESGGFDIPDFSLDDDQIDDVMIDGGLEDIDDASANLDLSMDDDFERELEAGLQDSNLEPDAELPEPPRFEVEENDGFHPEYDPYEDEEVPAGAASRRPLKAVRRLHPIAKAIILLIVLAALGLIGFGIFLLVRGENLPAPQSLLPVLIAWTAAIG</sequence>
<keyword evidence="4" id="KW-0472">Membrane</keyword>
<evidence type="ECO:0000313" key="5">
    <source>
        <dbReference type="EMBL" id="AFG38759.1"/>
    </source>
</evidence>
<name>H9UML6_SPIAZ</name>
<feature type="transmembrane region" description="Helical" evidence="4">
    <location>
        <begin position="221"/>
        <end position="242"/>
    </location>
</feature>
<gene>
    <name evidence="5" type="ordered locus">Spiaf_2735</name>
</gene>
<dbReference type="SUPFAM" id="SSF100920">
    <property type="entry name" value="Heat shock protein 70kD (HSP70), peptide-binding domain"/>
    <property type="match status" value="1"/>
</dbReference>
<dbReference type="Pfam" id="PF00012">
    <property type="entry name" value="HSP70"/>
    <property type="match status" value="1"/>
</dbReference>
<dbReference type="OrthoDB" id="359020at2"/>
<dbReference type="InterPro" id="IPR029047">
    <property type="entry name" value="HSP70_peptide-bd_sf"/>
</dbReference>
<dbReference type="GO" id="GO:0140662">
    <property type="term" value="F:ATP-dependent protein folding chaperone"/>
    <property type="evidence" value="ECO:0007669"/>
    <property type="project" value="InterPro"/>
</dbReference>
<proteinExistence type="predicted"/>
<evidence type="ECO:0000256" key="4">
    <source>
        <dbReference type="SAM" id="Phobius"/>
    </source>
</evidence>
<keyword evidence="1" id="KW-0547">Nucleotide-binding</keyword>
<accession>H9UML6</accession>
<dbReference type="PATRIC" id="fig|889378.3.peg.2708"/>
<evidence type="ECO:0000256" key="1">
    <source>
        <dbReference type="ARBA" id="ARBA00022741"/>
    </source>
</evidence>
<dbReference type="AlphaFoldDB" id="H9UML6"/>
<dbReference type="Proteomes" id="UP000007383">
    <property type="component" value="Chromosome"/>
</dbReference>
<protein>
    <submittedName>
        <fullName evidence="5">Hsp70 protein</fullName>
    </submittedName>
</protein>
<dbReference type="RefSeq" id="WP_014456741.1">
    <property type="nucleotide sequence ID" value="NC_017098.1"/>
</dbReference>
<dbReference type="EMBL" id="CP003282">
    <property type="protein sequence ID" value="AFG38759.1"/>
    <property type="molecule type" value="Genomic_DNA"/>
</dbReference>
<dbReference type="InterPro" id="IPR013126">
    <property type="entry name" value="Hsp_70_fam"/>
</dbReference>
<dbReference type="STRING" id="889378.Spiaf_2735"/>
<dbReference type="Gene3D" id="2.60.34.10">
    <property type="entry name" value="Substrate Binding Domain Of DNAk, Chain A, domain 1"/>
    <property type="match status" value="1"/>
</dbReference>
<keyword evidence="6" id="KW-1185">Reference proteome</keyword>
<feature type="region of interest" description="Disordered" evidence="3">
    <location>
        <begin position="161"/>
        <end position="202"/>
    </location>
</feature>
<keyword evidence="4" id="KW-1133">Transmembrane helix</keyword>
<evidence type="ECO:0000313" key="6">
    <source>
        <dbReference type="Proteomes" id="UP000007383"/>
    </source>
</evidence>
<evidence type="ECO:0000256" key="2">
    <source>
        <dbReference type="ARBA" id="ARBA00022840"/>
    </source>
</evidence>
<keyword evidence="4" id="KW-0812">Transmembrane</keyword>
<dbReference type="HOGENOM" id="CLU_1049332_0_0_12"/>
<feature type="compositionally biased region" description="Basic and acidic residues" evidence="3">
    <location>
        <begin position="175"/>
        <end position="191"/>
    </location>
</feature>
<evidence type="ECO:0000256" key="3">
    <source>
        <dbReference type="SAM" id="MobiDB-lite"/>
    </source>
</evidence>
<dbReference type="eggNOG" id="COG1652">
    <property type="taxonomic scope" value="Bacteria"/>
</dbReference>
<keyword evidence="2" id="KW-0067">ATP-binding</keyword>
<dbReference type="GO" id="GO:0005524">
    <property type="term" value="F:ATP binding"/>
    <property type="evidence" value="ECO:0007669"/>
    <property type="project" value="UniProtKB-KW"/>
</dbReference>
<organism evidence="5 6">
    <name type="scientific">Spirochaeta africana (strain ATCC 700263 / DSM 8902 / Z-7692)</name>
    <dbReference type="NCBI Taxonomy" id="889378"/>
    <lineage>
        <taxon>Bacteria</taxon>
        <taxon>Pseudomonadati</taxon>
        <taxon>Spirochaetota</taxon>
        <taxon>Spirochaetia</taxon>
        <taxon>Spirochaetales</taxon>
        <taxon>Spirochaetaceae</taxon>
        <taxon>Spirochaeta</taxon>
    </lineage>
</organism>
<dbReference type="KEGG" id="sfc:Spiaf_2735"/>
<reference evidence="6" key="1">
    <citation type="journal article" date="2013" name="Stand. Genomic Sci.">
        <title>Complete genome sequence of the halophilic bacterium Spirochaeta africana type strain (Z-7692(T)) from the alkaline Lake Magadi in the East African Rift.</title>
        <authorList>
            <person name="Liolos K."/>
            <person name="Abt B."/>
            <person name="Scheuner C."/>
            <person name="Teshima H."/>
            <person name="Held B."/>
            <person name="Lapidus A."/>
            <person name="Nolan M."/>
            <person name="Lucas S."/>
            <person name="Deshpande S."/>
            <person name="Cheng J.F."/>
            <person name="Tapia R."/>
            <person name="Goodwin L.A."/>
            <person name="Pitluck S."/>
            <person name="Pagani I."/>
            <person name="Ivanova N."/>
            <person name="Mavromatis K."/>
            <person name="Mikhailova N."/>
            <person name="Huntemann M."/>
            <person name="Pati A."/>
            <person name="Chen A."/>
            <person name="Palaniappan K."/>
            <person name="Land M."/>
            <person name="Rohde M."/>
            <person name="Tindall B.J."/>
            <person name="Detter J.C."/>
            <person name="Goker M."/>
            <person name="Bristow J."/>
            <person name="Eisen J.A."/>
            <person name="Markowitz V."/>
            <person name="Hugenholtz P."/>
            <person name="Woyke T."/>
            <person name="Klenk H.P."/>
            <person name="Kyrpides N.C."/>
        </authorList>
    </citation>
    <scope>NUCLEOTIDE SEQUENCE</scope>
    <source>
        <strain evidence="6">ATCC 700263 / DSM 8902 / Z-7692</strain>
    </source>
</reference>